<dbReference type="OrthoDB" id="64754at2759"/>
<evidence type="ECO:0000313" key="3">
    <source>
        <dbReference type="Proteomes" id="UP000030762"/>
    </source>
</evidence>
<dbReference type="VEuPathDB" id="FungiDB:SDRG_16626"/>
<keyword evidence="1" id="KW-1133">Transmembrane helix</keyword>
<dbReference type="OMA" id="SAMNHRY"/>
<keyword evidence="1" id="KW-0472">Membrane</keyword>
<feature type="transmembrane region" description="Helical" evidence="1">
    <location>
        <begin position="376"/>
        <end position="398"/>
    </location>
</feature>
<keyword evidence="3" id="KW-1185">Reference proteome</keyword>
<reference evidence="2 3" key="1">
    <citation type="submission" date="2012-04" db="EMBL/GenBank/DDBJ databases">
        <title>The Genome Sequence of Saprolegnia declina VS20.</title>
        <authorList>
            <consortium name="The Broad Institute Genome Sequencing Platform"/>
            <person name="Russ C."/>
            <person name="Nusbaum C."/>
            <person name="Tyler B."/>
            <person name="van West P."/>
            <person name="Dieguez-Uribeondo J."/>
            <person name="de Bruijn I."/>
            <person name="Tripathy S."/>
            <person name="Jiang R."/>
            <person name="Young S.K."/>
            <person name="Zeng Q."/>
            <person name="Gargeya S."/>
            <person name="Fitzgerald M."/>
            <person name="Haas B."/>
            <person name="Abouelleil A."/>
            <person name="Alvarado L."/>
            <person name="Arachchi H.M."/>
            <person name="Berlin A."/>
            <person name="Chapman S.B."/>
            <person name="Goldberg J."/>
            <person name="Griggs A."/>
            <person name="Gujja S."/>
            <person name="Hansen M."/>
            <person name="Howarth C."/>
            <person name="Imamovic A."/>
            <person name="Larimer J."/>
            <person name="McCowen C."/>
            <person name="Montmayeur A."/>
            <person name="Murphy C."/>
            <person name="Neiman D."/>
            <person name="Pearson M."/>
            <person name="Priest M."/>
            <person name="Roberts A."/>
            <person name="Saif S."/>
            <person name="Shea T."/>
            <person name="Sisk P."/>
            <person name="Sykes S."/>
            <person name="Wortman J."/>
            <person name="Nusbaum C."/>
            <person name="Birren B."/>
        </authorList>
    </citation>
    <scope>NUCLEOTIDE SEQUENCE [LARGE SCALE GENOMIC DNA]</scope>
    <source>
        <strain evidence="2 3">VS20</strain>
    </source>
</reference>
<proteinExistence type="predicted"/>
<organism evidence="2 3">
    <name type="scientific">Saprolegnia diclina (strain VS20)</name>
    <dbReference type="NCBI Taxonomy" id="1156394"/>
    <lineage>
        <taxon>Eukaryota</taxon>
        <taxon>Sar</taxon>
        <taxon>Stramenopiles</taxon>
        <taxon>Oomycota</taxon>
        <taxon>Saprolegniomycetes</taxon>
        <taxon>Saprolegniales</taxon>
        <taxon>Saprolegniaceae</taxon>
        <taxon>Saprolegnia</taxon>
    </lineage>
</organism>
<dbReference type="EMBL" id="JH767271">
    <property type="protein sequence ID" value="EQC25502.1"/>
    <property type="molecule type" value="Genomic_DNA"/>
</dbReference>
<feature type="transmembrane region" description="Helical" evidence="1">
    <location>
        <begin position="448"/>
        <end position="468"/>
    </location>
</feature>
<sequence>MYWSFASDLWAIATNTTFVGGRSLLRASARFAFANVTSAMLLTQNLTLPSPLPAGLTLLASTIGPFGSVDMVYVPCPASLLSWYHRMLSSLNRLLVTDRDAQAAFLSLPLKQYVGPFPKALNYTDIAFVGGNLLCGDDLAASPLHVSIIVASPLYRAFTPSTACHTLVFEFTSPDKFQLLFALAGYSASRAISTKTLSSLCAYDFTAAYSCSDVYRAMQLFLTLYNASFAAPNELAPGLEASVRQLDVQFVQFILNASVPSLFHANIFDDDQAQDASWPFYGWVFLYGWAAGTREVVRFAGDSGALTAISGPLLTHSMRPNPAEIRHDLAIVLLTSVQYMTVVFVLLAMTIALYMMSSLLHIEGRNLFQMNRTIGLVWIGRPCLLLRSVTAMVCLHTSAISLTQVGAVSAFTTPVVPWYTRLLVSGEVNWLVYVLNDTLSVYTKATTPVYATRSALLAWLVMFVWISVSPATYDARLERSCVALDMDQVLTCSSGYVQLGSVRRLWYTLAVCCSCVGLSFVSTRQTSSTPTSLFLSSAGKYMLRTHKLNGLDYMDKASGLMAGLVSLHWHAHGFYVFDIKKWRFLYVASPDAPGRFAHAIPLRH</sequence>
<dbReference type="STRING" id="1156394.T0R7P3"/>
<evidence type="ECO:0000256" key="1">
    <source>
        <dbReference type="SAM" id="Phobius"/>
    </source>
</evidence>
<dbReference type="InParanoid" id="T0R7P3"/>
<dbReference type="AlphaFoldDB" id="T0R7P3"/>
<name>T0R7P3_SAPDV</name>
<feature type="transmembrane region" description="Helical" evidence="1">
    <location>
        <begin position="329"/>
        <end position="355"/>
    </location>
</feature>
<dbReference type="RefSeq" id="XP_008621066.1">
    <property type="nucleotide sequence ID" value="XM_008622844.1"/>
</dbReference>
<gene>
    <name evidence="2" type="ORF">SDRG_16626</name>
</gene>
<evidence type="ECO:0000313" key="2">
    <source>
        <dbReference type="EMBL" id="EQC25502.1"/>
    </source>
</evidence>
<protein>
    <submittedName>
        <fullName evidence="2">Uncharacterized protein</fullName>
    </submittedName>
</protein>
<dbReference type="Proteomes" id="UP000030762">
    <property type="component" value="Unassembled WGS sequence"/>
</dbReference>
<dbReference type="GeneID" id="19957353"/>
<keyword evidence="1" id="KW-0812">Transmembrane</keyword>
<accession>T0R7P3</accession>